<reference evidence="4 5" key="1">
    <citation type="journal article" date="2024" name="Nat. Commun.">
        <title>Phylogenomics reveals the evolutionary origins of lichenization in chlorophyte algae.</title>
        <authorList>
            <person name="Puginier C."/>
            <person name="Libourel C."/>
            <person name="Otte J."/>
            <person name="Skaloud P."/>
            <person name="Haon M."/>
            <person name="Grisel S."/>
            <person name="Petersen M."/>
            <person name="Berrin J.G."/>
            <person name="Delaux P.M."/>
            <person name="Dal Grande F."/>
            <person name="Keller J."/>
        </authorList>
    </citation>
    <scope>NUCLEOTIDE SEQUENCE [LARGE SCALE GENOMIC DNA]</scope>
    <source>
        <strain evidence="4 5">SAG 2523</strain>
    </source>
</reference>
<feature type="compositionally biased region" description="Gly residues" evidence="2">
    <location>
        <begin position="171"/>
        <end position="188"/>
    </location>
</feature>
<protein>
    <submittedName>
        <fullName evidence="4">Uncharacterized protein</fullName>
    </submittedName>
</protein>
<feature type="region of interest" description="Disordered" evidence="2">
    <location>
        <begin position="38"/>
        <end position="101"/>
    </location>
</feature>
<feature type="compositionally biased region" description="Polar residues" evidence="2">
    <location>
        <begin position="42"/>
        <end position="78"/>
    </location>
</feature>
<feature type="region of interest" description="Disordered" evidence="2">
    <location>
        <begin position="734"/>
        <end position="805"/>
    </location>
</feature>
<feature type="chain" id="PRO_5043799948" evidence="3">
    <location>
        <begin position="29"/>
        <end position="805"/>
    </location>
</feature>
<gene>
    <name evidence="4" type="ORF">WJX84_002023</name>
</gene>
<keyword evidence="3" id="KW-0732">Signal</keyword>
<feature type="coiled-coil region" evidence="1">
    <location>
        <begin position="681"/>
        <end position="715"/>
    </location>
</feature>
<feature type="compositionally biased region" description="Basic residues" evidence="2">
    <location>
        <begin position="793"/>
        <end position="805"/>
    </location>
</feature>
<evidence type="ECO:0000313" key="5">
    <source>
        <dbReference type="Proteomes" id="UP001485043"/>
    </source>
</evidence>
<feature type="compositionally biased region" description="Acidic residues" evidence="2">
    <location>
        <begin position="335"/>
        <end position="356"/>
    </location>
</feature>
<keyword evidence="5" id="KW-1185">Reference proteome</keyword>
<feature type="region of interest" description="Disordered" evidence="2">
    <location>
        <begin position="283"/>
        <end position="392"/>
    </location>
</feature>
<feature type="compositionally biased region" description="Acidic residues" evidence="2">
    <location>
        <begin position="287"/>
        <end position="296"/>
    </location>
</feature>
<feature type="region of interest" description="Disordered" evidence="2">
    <location>
        <begin position="171"/>
        <end position="192"/>
    </location>
</feature>
<organism evidence="4 5">
    <name type="scientific">Apatococcus fuscideae</name>
    <dbReference type="NCBI Taxonomy" id="2026836"/>
    <lineage>
        <taxon>Eukaryota</taxon>
        <taxon>Viridiplantae</taxon>
        <taxon>Chlorophyta</taxon>
        <taxon>core chlorophytes</taxon>
        <taxon>Trebouxiophyceae</taxon>
        <taxon>Chlorellales</taxon>
        <taxon>Chlorellaceae</taxon>
        <taxon>Apatococcus</taxon>
    </lineage>
</organism>
<dbReference type="Proteomes" id="UP001485043">
    <property type="component" value="Unassembled WGS sequence"/>
</dbReference>
<comment type="caution">
    <text evidence="4">The sequence shown here is derived from an EMBL/GenBank/DDBJ whole genome shotgun (WGS) entry which is preliminary data.</text>
</comment>
<proteinExistence type="predicted"/>
<evidence type="ECO:0000256" key="2">
    <source>
        <dbReference type="SAM" id="MobiDB-lite"/>
    </source>
</evidence>
<dbReference type="EMBL" id="JALJOV010001084">
    <property type="protein sequence ID" value="KAK9854807.1"/>
    <property type="molecule type" value="Genomic_DNA"/>
</dbReference>
<sequence length="805" mass="84951">MCSVAAQHLPLSRQLLLWHLGHLQACLATSSPFGTPAFGTPSAPSTPFPNSSNGSVFGQPSPLDSSSGLFGQPSSPGQPSAFGSFSGAQASSPFGGATQPAAGSGLFGSSSTFGSPASPGGFGATNSPAFGASGTAGPFGAPASGGFGASATPGAFGAPAAPGSGGFGAPASIGGGFGRPAQQGGGFAGFANQQQGAQGFSTFASSQSGGGGFSNFASQASSGFGGMAAQGGGGFSAFGNTPSSSASPANSMWIAFARPSVEECRAVEASKEKCALTSHMLPATKVDDDDDEEGDLDLGPTSRRSTDAPADSLDDEEEEALGDDDLPEELPLPDAEAEGDDKDEAVAETEVESVEDDAPKAKKKAGRKKAAPDESQQPEPRKPVPGWIRAQVAASGPKPFSIRGANNIANTLSAPAFVESVLTPAPEPEEAEEVEAEIVESLEQDVQFDEARAQREQEEEERLLAAQAEMFRESDEAAMASILAKREAEDTVDPDTDEIPEGVIFDADDFPEIAEANEAYHRLNYCEWFDLINQLVFHTEDENLASYFMFYRFGKMPKVELYTTMDRVGWHEQRAIVEQSVDGMDMIAGAVFTESSPESTEIEFHLAYKIPDQLREYVGPTGIWGDVDDILTENLNTMKLWIESVDLDKLLKSRASDHSNMDRNIQEQRESMAAINKLAEERGANWEIQTVEQELEELHEDMEYVHERMAEADEAGTMNTREFWDPVAAMKYMGSKSDPTEGTSATAESEPAAAEKEASSKPPASKPGRKPKAKAASPAIGDKPSNDDETPKPKRGRGRAKKTAT</sequence>
<feature type="compositionally biased region" description="Low complexity" evidence="2">
    <location>
        <begin position="79"/>
        <end position="101"/>
    </location>
</feature>
<dbReference type="AlphaFoldDB" id="A0AAW1STC9"/>
<feature type="compositionally biased region" description="Acidic residues" evidence="2">
    <location>
        <begin position="312"/>
        <end position="328"/>
    </location>
</feature>
<keyword evidence="1" id="KW-0175">Coiled coil</keyword>
<evidence type="ECO:0000313" key="4">
    <source>
        <dbReference type="EMBL" id="KAK9854807.1"/>
    </source>
</evidence>
<evidence type="ECO:0000256" key="1">
    <source>
        <dbReference type="SAM" id="Coils"/>
    </source>
</evidence>
<accession>A0AAW1STC9</accession>
<feature type="signal peptide" evidence="3">
    <location>
        <begin position="1"/>
        <end position="28"/>
    </location>
</feature>
<name>A0AAW1STC9_9CHLO</name>
<evidence type="ECO:0000256" key="3">
    <source>
        <dbReference type="SAM" id="SignalP"/>
    </source>
</evidence>